<keyword evidence="3" id="KW-1185">Reference proteome</keyword>
<evidence type="ECO:0000313" key="2">
    <source>
        <dbReference type="EMBL" id="GJD52513.1"/>
    </source>
</evidence>
<feature type="region of interest" description="Disordered" evidence="1">
    <location>
        <begin position="280"/>
        <end position="349"/>
    </location>
</feature>
<organism evidence="2 3">
    <name type="scientific">Methylobacterium crusticola</name>
    <dbReference type="NCBI Taxonomy" id="1697972"/>
    <lineage>
        <taxon>Bacteria</taxon>
        <taxon>Pseudomonadati</taxon>
        <taxon>Pseudomonadota</taxon>
        <taxon>Alphaproteobacteria</taxon>
        <taxon>Hyphomicrobiales</taxon>
        <taxon>Methylobacteriaceae</taxon>
        <taxon>Methylobacterium</taxon>
    </lineage>
</organism>
<feature type="compositionally biased region" description="Pro residues" evidence="1">
    <location>
        <begin position="295"/>
        <end position="312"/>
    </location>
</feature>
<dbReference type="EMBL" id="BPQH01000020">
    <property type="protein sequence ID" value="GJD52513.1"/>
    <property type="molecule type" value="Genomic_DNA"/>
</dbReference>
<dbReference type="Proteomes" id="UP001055167">
    <property type="component" value="Unassembled WGS sequence"/>
</dbReference>
<gene>
    <name evidence="2" type="ORF">OPKNFCMD_5279</name>
</gene>
<evidence type="ECO:0000256" key="1">
    <source>
        <dbReference type="SAM" id="MobiDB-lite"/>
    </source>
</evidence>
<feature type="compositionally biased region" description="Low complexity" evidence="1">
    <location>
        <begin position="121"/>
        <end position="138"/>
    </location>
</feature>
<feature type="compositionally biased region" description="Low complexity" evidence="1">
    <location>
        <begin position="70"/>
        <end position="88"/>
    </location>
</feature>
<name>A0ABQ4R4E2_9HYPH</name>
<feature type="compositionally biased region" description="Pro residues" evidence="1">
    <location>
        <begin position="334"/>
        <end position="346"/>
    </location>
</feature>
<accession>A0ABQ4R4E2</accession>
<reference evidence="2" key="1">
    <citation type="journal article" date="2021" name="Front. Microbiol.">
        <title>Comprehensive Comparative Genomics and Phenotyping of Methylobacterium Species.</title>
        <authorList>
            <person name="Alessa O."/>
            <person name="Ogura Y."/>
            <person name="Fujitani Y."/>
            <person name="Takami H."/>
            <person name="Hayashi T."/>
            <person name="Sahin N."/>
            <person name="Tani A."/>
        </authorList>
    </citation>
    <scope>NUCLEOTIDE SEQUENCE</scope>
    <source>
        <strain evidence="2">KCTC 52305</strain>
    </source>
</reference>
<reference evidence="2" key="2">
    <citation type="submission" date="2021-08" db="EMBL/GenBank/DDBJ databases">
        <authorList>
            <person name="Tani A."/>
            <person name="Ola A."/>
            <person name="Ogura Y."/>
            <person name="Katsura K."/>
            <person name="Hayashi T."/>
        </authorList>
    </citation>
    <scope>NUCLEOTIDE SEQUENCE</scope>
    <source>
        <strain evidence="2">KCTC 52305</strain>
    </source>
</reference>
<protein>
    <submittedName>
        <fullName evidence="2">Uncharacterized protein</fullName>
    </submittedName>
</protein>
<dbReference type="RefSeq" id="WP_128560937.1">
    <property type="nucleotide sequence ID" value="NZ_BPQH01000020.1"/>
</dbReference>
<comment type="caution">
    <text evidence="2">The sequence shown here is derived from an EMBL/GenBank/DDBJ whole genome shotgun (WGS) entry which is preliminary data.</text>
</comment>
<sequence>MGVTKLFSWALGVACLLAIIVFCDDVNNWLYADDTTFDYQEAKAYQRAPEPEGGRGLPAEIAARAAGPTLPQAGPSPAAPPAEALSAGREAGDGGTASGILAERPEEAGDARRAALPSPAPQARQEAAEGAAEHAPVAGDPVADAGSPTARASDALPAGPPDALVAFETMLGLAGLVPDLTAAPGSVLPRLAEREPGVSAADSPARLRPVEVGSEIPYPVAAGITAREVPAQTLRNIIDAGYPRGAPIASGPVTGRLVEAVVATLEPPLQVSRALAIQSGDGDEAVLPPTALRRGPPPPAPPPRKAGAPPAPTATRAAGNDRDARPGPAKPASRPVPVPQARPSPPNLAALARLRAFRIDRDGSVVSRTAARPGTAGQDMAAANRRPARPSREPEPDLESAPAVAAVAAEPRAISLPAFLRPSSP</sequence>
<feature type="region of interest" description="Disordered" evidence="1">
    <location>
        <begin position="67"/>
        <end position="156"/>
    </location>
</feature>
<evidence type="ECO:0000313" key="3">
    <source>
        <dbReference type="Proteomes" id="UP001055167"/>
    </source>
</evidence>
<feature type="compositionally biased region" description="Basic and acidic residues" evidence="1">
    <location>
        <begin position="103"/>
        <end position="113"/>
    </location>
</feature>
<feature type="region of interest" description="Disordered" evidence="1">
    <location>
        <begin position="363"/>
        <end position="402"/>
    </location>
</feature>
<proteinExistence type="predicted"/>